<evidence type="ECO:0000256" key="1">
    <source>
        <dbReference type="ARBA" id="ARBA00022763"/>
    </source>
</evidence>
<dbReference type="GO" id="GO:0006281">
    <property type="term" value="P:DNA repair"/>
    <property type="evidence" value="ECO:0007669"/>
    <property type="project" value="InterPro"/>
</dbReference>
<organism evidence="4 5">
    <name type="scientific">Spiribacter salinus</name>
    <dbReference type="NCBI Taxonomy" id="1335746"/>
    <lineage>
        <taxon>Bacteria</taxon>
        <taxon>Pseudomonadati</taxon>
        <taxon>Pseudomonadota</taxon>
        <taxon>Gammaproteobacteria</taxon>
        <taxon>Chromatiales</taxon>
        <taxon>Ectothiorhodospiraceae</taxon>
        <taxon>Spiribacter</taxon>
    </lineage>
</organism>
<accession>A0A540VWB2</accession>
<dbReference type="PANTHER" id="PTHR35369:SF2">
    <property type="entry name" value="BLR3025 PROTEIN"/>
    <property type="match status" value="1"/>
</dbReference>
<comment type="caution">
    <text evidence="4">The sequence shown here is derived from an EMBL/GenBank/DDBJ whole genome shotgun (WGS) entry which is preliminary data.</text>
</comment>
<keyword evidence="1" id="KW-0227">DNA damage</keyword>
<feature type="domain" description="UmuC" evidence="3">
    <location>
        <begin position="62"/>
        <end position="184"/>
    </location>
</feature>
<evidence type="ECO:0000313" key="5">
    <source>
        <dbReference type="Proteomes" id="UP000315400"/>
    </source>
</evidence>
<dbReference type="EMBL" id="VIFK01000001">
    <property type="protein sequence ID" value="TQF01051.1"/>
    <property type="molecule type" value="Genomic_DNA"/>
</dbReference>
<reference evidence="4 5" key="1">
    <citation type="submission" date="2019-06" db="EMBL/GenBank/DDBJ databases">
        <title>Metagenome assembled Genome of Spiribacter salinus SL48-SHIP from the microbial mat of Salt Lake 48 (Novosibirsk region, Russia).</title>
        <authorList>
            <person name="Shipova A."/>
            <person name="Rozanov A.S."/>
            <person name="Bryanskaya A.V."/>
            <person name="Peltek S.E."/>
        </authorList>
    </citation>
    <scope>NUCLEOTIDE SEQUENCE [LARGE SCALE GENOMIC DNA]</scope>
    <source>
        <strain evidence="4">SL48-SHIP-2</strain>
    </source>
</reference>
<feature type="region of interest" description="Disordered" evidence="2">
    <location>
        <begin position="417"/>
        <end position="438"/>
    </location>
</feature>
<proteinExistence type="predicted"/>
<evidence type="ECO:0000256" key="2">
    <source>
        <dbReference type="SAM" id="MobiDB-lite"/>
    </source>
</evidence>
<evidence type="ECO:0000259" key="3">
    <source>
        <dbReference type="Pfam" id="PF00817"/>
    </source>
</evidence>
<gene>
    <name evidence="4" type="ORF">FKY71_00270</name>
</gene>
<evidence type="ECO:0000313" key="4">
    <source>
        <dbReference type="EMBL" id="TQF01051.1"/>
    </source>
</evidence>
<dbReference type="AlphaFoldDB" id="A0A540VWB2"/>
<dbReference type="STRING" id="1260251.SPISAL_05930"/>
<dbReference type="SUPFAM" id="SSF56672">
    <property type="entry name" value="DNA/RNA polymerases"/>
    <property type="match status" value="1"/>
</dbReference>
<dbReference type="InterPro" id="IPR043502">
    <property type="entry name" value="DNA/RNA_pol_sf"/>
</dbReference>
<dbReference type="PANTHER" id="PTHR35369">
    <property type="entry name" value="BLR3025 PROTEIN-RELATED"/>
    <property type="match status" value="1"/>
</dbReference>
<dbReference type="Pfam" id="PF00817">
    <property type="entry name" value="IMS"/>
    <property type="match status" value="1"/>
</dbReference>
<protein>
    <submittedName>
        <fullName evidence="4">DNA polymerase Y family protein</fullName>
    </submittedName>
</protein>
<name>A0A540VWB2_9GAMM</name>
<dbReference type="InterPro" id="IPR001126">
    <property type="entry name" value="UmuC"/>
</dbReference>
<dbReference type="InterPro" id="IPR050356">
    <property type="entry name" value="SulA_CellDiv_inhibitor"/>
</dbReference>
<sequence length="515" mass="57478">MPRHTGWRHRARHLVHGSGGAANAAGHDPLNRALSGCVTMLWLCLHFRHLPLEALSGTEPADYPIVITEAGRVMRRNRLARQDGIHDGMSVAAARAMTTGLREWAHCPDRERRMLEQLATWAGQFTSRVSVLAPRSLLLEIGASLHYFGGLEPLRQRLHDALTTLGHQAAPGIAPTPTAAWLLARHGDTTPITDVSALADRLASLPVTRLDLPPRIQKALKGLGCQTIGDLRAMPRDGLRRRLGQALLETLQRAHGERADPRMDWKPAAQFRARIELPAETTDRQQLQPGFSHLVDALCGHLRRLDAGITRLHFRLHHNDRPATALRVGIMTPSRDRQRLMALLEQQLAQCQLTTGAQAISLKAGRLQPLTGQSQDLLGDATENNTAAAWQRLVEDLDNRLGQGRVRALSVREEHRPEHAWQYTEPGQGRGNGGQTPRPTWLLPQPAVLESHDGRPHYHGRLILEHGPERIESGWWDGQDVSRDYYLAASPTGERLWIFRERRGARGWYLHGLFA</sequence>
<dbReference type="CDD" id="cd03468">
    <property type="entry name" value="PolY_like"/>
    <property type="match status" value="1"/>
</dbReference>
<dbReference type="Proteomes" id="UP000315400">
    <property type="component" value="Unassembled WGS sequence"/>
</dbReference>